<dbReference type="AlphaFoldDB" id="A0A183ATG0"/>
<dbReference type="EMBL" id="UZAN01048743">
    <property type="protein sequence ID" value="VDP86746.1"/>
    <property type="molecule type" value="Genomic_DNA"/>
</dbReference>
<keyword evidence="4" id="KW-1185">Reference proteome</keyword>
<dbReference type="Proteomes" id="UP000272942">
    <property type="component" value="Unassembled WGS sequence"/>
</dbReference>
<dbReference type="Gene3D" id="3.30.1330.30">
    <property type="match status" value="2"/>
</dbReference>
<evidence type="ECO:0000313" key="5">
    <source>
        <dbReference type="WBParaSite" id="ECPE_0001027701-mRNA-1"/>
    </source>
</evidence>
<protein>
    <submittedName>
        <fullName evidence="5">40S ribosomal protein S12</fullName>
    </submittedName>
</protein>
<keyword evidence="2" id="KW-0687">Ribonucleoprotein</keyword>
<dbReference type="OrthoDB" id="10249311at2759"/>
<dbReference type="GO" id="GO:0005840">
    <property type="term" value="C:ribosome"/>
    <property type="evidence" value="ECO:0007669"/>
    <property type="project" value="UniProtKB-KW"/>
</dbReference>
<dbReference type="SUPFAM" id="SSF55315">
    <property type="entry name" value="L30e-like"/>
    <property type="match status" value="1"/>
</dbReference>
<dbReference type="GO" id="GO:1990904">
    <property type="term" value="C:ribonucleoprotein complex"/>
    <property type="evidence" value="ECO:0007669"/>
    <property type="project" value="UniProtKB-KW"/>
</dbReference>
<keyword evidence="1" id="KW-0689">Ribosomal protein</keyword>
<sequence>MNLNELDLDGAVQQVLKNAAKCRGIFRGLHECSKAIEQRKVSDNKKLGEMAGLCKYDKEGKARKVVSASCIVVRDIGEESHGWKYLVEKFRIPIQPRES</sequence>
<dbReference type="PANTHER" id="PTHR11843">
    <property type="entry name" value="40S RIBOSOMAL PROTEIN S12"/>
    <property type="match status" value="1"/>
</dbReference>
<accession>A0A183ATG0</accession>
<reference evidence="3 4" key="2">
    <citation type="submission" date="2018-11" db="EMBL/GenBank/DDBJ databases">
        <authorList>
            <consortium name="Pathogen Informatics"/>
        </authorList>
    </citation>
    <scope>NUCLEOTIDE SEQUENCE [LARGE SCALE GENOMIC DNA]</scope>
    <source>
        <strain evidence="3 4">Egypt</strain>
    </source>
</reference>
<proteinExistence type="predicted"/>
<evidence type="ECO:0000256" key="1">
    <source>
        <dbReference type="ARBA" id="ARBA00022980"/>
    </source>
</evidence>
<dbReference type="WBParaSite" id="ECPE_0001027701-mRNA-1">
    <property type="protein sequence ID" value="ECPE_0001027701-mRNA-1"/>
    <property type="gene ID" value="ECPE_0001027701"/>
</dbReference>
<gene>
    <name evidence="3" type="ORF">ECPE_LOCUS10245</name>
</gene>
<reference evidence="5" key="1">
    <citation type="submission" date="2016-06" db="UniProtKB">
        <authorList>
            <consortium name="WormBaseParasite"/>
        </authorList>
    </citation>
    <scope>IDENTIFICATION</scope>
</reference>
<evidence type="ECO:0000313" key="3">
    <source>
        <dbReference type="EMBL" id="VDP86746.1"/>
    </source>
</evidence>
<evidence type="ECO:0000313" key="4">
    <source>
        <dbReference type="Proteomes" id="UP000272942"/>
    </source>
</evidence>
<evidence type="ECO:0000256" key="2">
    <source>
        <dbReference type="ARBA" id="ARBA00023274"/>
    </source>
</evidence>
<dbReference type="InterPro" id="IPR029064">
    <property type="entry name" value="Ribosomal_eL30-like_sf"/>
</dbReference>
<organism evidence="5">
    <name type="scientific">Echinostoma caproni</name>
    <dbReference type="NCBI Taxonomy" id="27848"/>
    <lineage>
        <taxon>Eukaryota</taxon>
        <taxon>Metazoa</taxon>
        <taxon>Spiralia</taxon>
        <taxon>Lophotrochozoa</taxon>
        <taxon>Platyhelminthes</taxon>
        <taxon>Trematoda</taxon>
        <taxon>Digenea</taxon>
        <taxon>Plagiorchiida</taxon>
        <taxon>Echinostomata</taxon>
        <taxon>Echinostomatoidea</taxon>
        <taxon>Echinostomatidae</taxon>
        <taxon>Echinostoma</taxon>
    </lineage>
</organism>
<name>A0A183ATG0_9TREM</name>